<evidence type="ECO:0000313" key="6">
    <source>
        <dbReference type="Proteomes" id="UP000035050"/>
    </source>
</evidence>
<keyword evidence="6" id="KW-1185">Reference proteome</keyword>
<accession>A0A0E3YG81</accession>
<evidence type="ECO:0000259" key="4">
    <source>
        <dbReference type="PROSITE" id="PS51755"/>
    </source>
</evidence>
<feature type="domain" description="OmpR/PhoB-type" evidence="4">
    <location>
        <begin position="1"/>
        <end position="105"/>
    </location>
</feature>
<name>A0A0E3YG81_9BURK</name>
<dbReference type="HOGENOM" id="CLU_949452_0_0_4"/>
<dbReference type="PROSITE" id="PS51755">
    <property type="entry name" value="OMPR_PHOB"/>
    <property type="match status" value="1"/>
</dbReference>
<dbReference type="KEGG" id="pox:MB84_22370"/>
<dbReference type="Pfam" id="PF00486">
    <property type="entry name" value="Trans_reg_C"/>
    <property type="match status" value="1"/>
</dbReference>
<dbReference type="SMART" id="SM00862">
    <property type="entry name" value="Trans_reg_C"/>
    <property type="match status" value="1"/>
</dbReference>
<dbReference type="GO" id="GO:0003677">
    <property type="term" value="F:DNA binding"/>
    <property type="evidence" value="ECO:0007669"/>
    <property type="project" value="UniProtKB-UniRule"/>
</dbReference>
<feature type="DNA-binding region" description="OmpR/PhoB-type" evidence="2">
    <location>
        <begin position="1"/>
        <end position="105"/>
    </location>
</feature>
<keyword evidence="1 2" id="KW-0238">DNA-binding</keyword>
<dbReference type="AlphaFoldDB" id="A0A0E3YG81"/>
<dbReference type="RefSeq" id="WP_046292720.1">
    <property type="nucleotide sequence ID" value="NZ_CP011253.3"/>
</dbReference>
<dbReference type="OrthoDB" id="1971692at2"/>
<reference evidence="5" key="1">
    <citation type="submission" date="2016-06" db="EMBL/GenBank/DDBJ databases">
        <title>Pandoraea oxalativorans DSM 23570 Genome Sequencing.</title>
        <authorList>
            <person name="Ee R."/>
            <person name="Lim Y.-L."/>
            <person name="Yong D."/>
            <person name="Yin W.-F."/>
            <person name="Chan K.-G."/>
        </authorList>
    </citation>
    <scope>NUCLEOTIDE SEQUENCE</scope>
    <source>
        <strain evidence="5">DSM 23570</strain>
    </source>
</reference>
<proteinExistence type="predicted"/>
<sequence>MVKFLIGGIAGFDTDTFALVSCRDSTQSVPLGAAAGRCLQVLLEADGAIVTKKSLLAQGWEQYGAVVSDNNLSQSIVRIRKALQQLGADPAALVTLPRIGYRIVGVERVSPHTMGRAIAPSDDVTESHRPTEDREIAQKSTSSDEIPIVESPVVGIDRVSPSAPAEAIATAAASGTPRRRVRLDKATIAWLAIAFLSTAAALRVVPAIHGDLRSHAPAVQWVALDSAPDNRVFVPPSLKNDKAFIDDRLSRLSRTPPTSIDDMPERLVYLNGSQSNEVASYFLCLEPISHPAPDCVSYLLINHLTP</sequence>
<evidence type="ECO:0000313" key="5">
    <source>
        <dbReference type="EMBL" id="AKC71612.1"/>
    </source>
</evidence>
<dbReference type="SUPFAM" id="SSF46894">
    <property type="entry name" value="C-terminal effector domain of the bipartite response regulators"/>
    <property type="match status" value="1"/>
</dbReference>
<dbReference type="GO" id="GO:0006355">
    <property type="term" value="P:regulation of DNA-templated transcription"/>
    <property type="evidence" value="ECO:0007669"/>
    <property type="project" value="InterPro"/>
</dbReference>
<feature type="region of interest" description="Disordered" evidence="3">
    <location>
        <begin position="116"/>
        <end position="143"/>
    </location>
</feature>
<evidence type="ECO:0000256" key="1">
    <source>
        <dbReference type="ARBA" id="ARBA00023125"/>
    </source>
</evidence>
<gene>
    <name evidence="5" type="ORF">MB84_22370</name>
</gene>
<dbReference type="InterPro" id="IPR036388">
    <property type="entry name" value="WH-like_DNA-bd_sf"/>
</dbReference>
<dbReference type="Proteomes" id="UP000035050">
    <property type="component" value="Chromosome"/>
</dbReference>
<dbReference type="GO" id="GO:0000160">
    <property type="term" value="P:phosphorelay signal transduction system"/>
    <property type="evidence" value="ECO:0007669"/>
    <property type="project" value="InterPro"/>
</dbReference>
<dbReference type="Gene3D" id="1.10.10.10">
    <property type="entry name" value="Winged helix-like DNA-binding domain superfamily/Winged helix DNA-binding domain"/>
    <property type="match status" value="1"/>
</dbReference>
<organism evidence="5 6">
    <name type="scientific">Pandoraea oxalativorans</name>
    <dbReference type="NCBI Taxonomy" id="573737"/>
    <lineage>
        <taxon>Bacteria</taxon>
        <taxon>Pseudomonadati</taxon>
        <taxon>Pseudomonadota</taxon>
        <taxon>Betaproteobacteria</taxon>
        <taxon>Burkholderiales</taxon>
        <taxon>Burkholderiaceae</taxon>
        <taxon>Pandoraea</taxon>
    </lineage>
</organism>
<evidence type="ECO:0000256" key="3">
    <source>
        <dbReference type="SAM" id="MobiDB-lite"/>
    </source>
</evidence>
<protein>
    <recommendedName>
        <fullName evidence="4">OmpR/PhoB-type domain-containing protein</fullName>
    </recommendedName>
</protein>
<dbReference type="InterPro" id="IPR016032">
    <property type="entry name" value="Sig_transdc_resp-reg_C-effctor"/>
</dbReference>
<feature type="compositionally biased region" description="Basic and acidic residues" evidence="3">
    <location>
        <begin position="125"/>
        <end position="137"/>
    </location>
</feature>
<dbReference type="InterPro" id="IPR001867">
    <property type="entry name" value="OmpR/PhoB-type_DNA-bd"/>
</dbReference>
<dbReference type="EMBL" id="CP011253">
    <property type="protein sequence ID" value="AKC71612.1"/>
    <property type="molecule type" value="Genomic_DNA"/>
</dbReference>
<dbReference type="PATRIC" id="fig|573737.6.peg.242"/>
<evidence type="ECO:0000256" key="2">
    <source>
        <dbReference type="PROSITE-ProRule" id="PRU01091"/>
    </source>
</evidence>